<keyword evidence="2 3" id="KW-0732">Signal</keyword>
<feature type="signal peptide" evidence="3">
    <location>
        <begin position="1"/>
        <end position="23"/>
    </location>
</feature>
<gene>
    <name evidence="5" type="ORF">G6N74_01165</name>
</gene>
<dbReference type="Proteomes" id="UP000481252">
    <property type="component" value="Unassembled WGS sequence"/>
</dbReference>
<sequence>MRIAGFIIGALSALALAGGPARAEPMRIGVAAPLSGPSQLLGEQIRNGALEAASAPDITIEVADDACTGQGGENAAQRFVDAKVQIVVGFLCTEAIEAALPILKQANIPVITVGVRTDSLTDRREKTGWPVFRLGPRADSEREAAGRLLTRLWRDELFAVIDDGTIYGRELAESFRTTAEQSGLKPVFADTFRPQLDNQIGLVGRLRKAEATHVFVGGDRDDIAIMARDAKQIGADIVFAGGENLRSAPGDVPLAEGTLMIALSEWSDIATPAALATLAAKGIVPEGYVLPAYAATEIAIAAVTETTDTGKPLTGTLAGREFSTSIGSVRFNDKGDLSTNPYRLFRFDGSRFLPLDVQ</sequence>
<dbReference type="PANTHER" id="PTHR47151">
    <property type="entry name" value="LEU/ILE/VAL-BINDING ABC TRANSPORTER SUBUNIT"/>
    <property type="match status" value="1"/>
</dbReference>
<evidence type="ECO:0000256" key="2">
    <source>
        <dbReference type="ARBA" id="ARBA00022729"/>
    </source>
</evidence>
<dbReference type="RefSeq" id="WP_165113394.1">
    <property type="nucleotide sequence ID" value="NZ_JAAKZG010000001.1"/>
</dbReference>
<dbReference type="Gene3D" id="3.40.50.2300">
    <property type="match status" value="2"/>
</dbReference>
<comment type="caution">
    <text evidence="5">The sequence shown here is derived from an EMBL/GenBank/DDBJ whole genome shotgun (WGS) entry which is preliminary data.</text>
</comment>
<dbReference type="CDD" id="cd06342">
    <property type="entry name" value="PBP1_ABC_LIVBP-like"/>
    <property type="match status" value="1"/>
</dbReference>
<dbReference type="PANTHER" id="PTHR47151:SF2">
    <property type="entry name" value="AMINO ACID BINDING PROTEIN"/>
    <property type="match status" value="1"/>
</dbReference>
<protein>
    <submittedName>
        <fullName evidence="5">ABC transporter substrate-binding protein</fullName>
    </submittedName>
</protein>
<keyword evidence="6" id="KW-1185">Reference proteome</keyword>
<evidence type="ECO:0000256" key="1">
    <source>
        <dbReference type="ARBA" id="ARBA00010062"/>
    </source>
</evidence>
<dbReference type="InterPro" id="IPR028081">
    <property type="entry name" value="Leu-bd"/>
</dbReference>
<dbReference type="Pfam" id="PF13458">
    <property type="entry name" value="Peripla_BP_6"/>
    <property type="match status" value="1"/>
</dbReference>
<organism evidence="5 6">
    <name type="scientific">Mesorhizobium zhangyense</name>
    <dbReference type="NCBI Taxonomy" id="1776730"/>
    <lineage>
        <taxon>Bacteria</taxon>
        <taxon>Pseudomonadati</taxon>
        <taxon>Pseudomonadota</taxon>
        <taxon>Alphaproteobacteria</taxon>
        <taxon>Hyphomicrobiales</taxon>
        <taxon>Phyllobacteriaceae</taxon>
        <taxon>Mesorhizobium</taxon>
    </lineage>
</organism>
<name>A0A7C9V3J6_9HYPH</name>
<feature type="domain" description="Leucine-binding protein" evidence="4">
    <location>
        <begin position="25"/>
        <end position="348"/>
    </location>
</feature>
<reference evidence="5 6" key="1">
    <citation type="submission" date="2020-02" db="EMBL/GenBank/DDBJ databases">
        <title>Genome sequence of the type strain CGMCC 1.15528 of Mesorhizobium zhangyense.</title>
        <authorList>
            <person name="Gao J."/>
            <person name="Sun J."/>
        </authorList>
    </citation>
    <scope>NUCLEOTIDE SEQUENCE [LARGE SCALE GENOMIC DNA]</scope>
    <source>
        <strain evidence="5 6">CGMCC 1.15528</strain>
    </source>
</reference>
<feature type="chain" id="PRO_5028801497" evidence="3">
    <location>
        <begin position="24"/>
        <end position="358"/>
    </location>
</feature>
<proteinExistence type="inferred from homology"/>
<dbReference type="AlphaFoldDB" id="A0A7C9V3J6"/>
<accession>A0A7C9V3J6</accession>
<dbReference type="EMBL" id="JAAKZG010000001">
    <property type="protein sequence ID" value="NGN39665.1"/>
    <property type="molecule type" value="Genomic_DNA"/>
</dbReference>
<dbReference type="SUPFAM" id="SSF53822">
    <property type="entry name" value="Periplasmic binding protein-like I"/>
    <property type="match status" value="1"/>
</dbReference>
<dbReference type="InterPro" id="IPR028082">
    <property type="entry name" value="Peripla_BP_I"/>
</dbReference>
<evidence type="ECO:0000313" key="5">
    <source>
        <dbReference type="EMBL" id="NGN39665.1"/>
    </source>
</evidence>
<evidence type="ECO:0000313" key="6">
    <source>
        <dbReference type="Proteomes" id="UP000481252"/>
    </source>
</evidence>
<evidence type="ECO:0000259" key="4">
    <source>
        <dbReference type="Pfam" id="PF13458"/>
    </source>
</evidence>
<comment type="similarity">
    <text evidence="1">Belongs to the leucine-binding protein family.</text>
</comment>
<evidence type="ECO:0000256" key="3">
    <source>
        <dbReference type="SAM" id="SignalP"/>
    </source>
</evidence>